<dbReference type="AlphaFoldDB" id="A0A1T4YCQ2"/>
<evidence type="ECO:0000259" key="1">
    <source>
        <dbReference type="Pfam" id="PF13649"/>
    </source>
</evidence>
<dbReference type="EMBL" id="FUYG01000007">
    <property type="protein sequence ID" value="SKA99607.1"/>
    <property type="molecule type" value="Genomic_DNA"/>
</dbReference>
<dbReference type="GO" id="GO:0008168">
    <property type="term" value="F:methyltransferase activity"/>
    <property type="evidence" value="ECO:0007669"/>
    <property type="project" value="UniProtKB-KW"/>
</dbReference>
<dbReference type="PANTHER" id="PTHR43591">
    <property type="entry name" value="METHYLTRANSFERASE"/>
    <property type="match status" value="1"/>
</dbReference>
<dbReference type="CDD" id="cd02440">
    <property type="entry name" value="AdoMet_MTases"/>
    <property type="match status" value="1"/>
</dbReference>
<dbReference type="RefSeq" id="WP_078714945.1">
    <property type="nucleotide sequence ID" value="NZ_FUYG01000007.1"/>
</dbReference>
<dbReference type="InterPro" id="IPR041698">
    <property type="entry name" value="Methyltransf_25"/>
</dbReference>
<organism evidence="2 3">
    <name type="scientific">Agreia bicolorata</name>
    <dbReference type="NCBI Taxonomy" id="110935"/>
    <lineage>
        <taxon>Bacteria</taxon>
        <taxon>Bacillati</taxon>
        <taxon>Actinomycetota</taxon>
        <taxon>Actinomycetes</taxon>
        <taxon>Micrococcales</taxon>
        <taxon>Microbacteriaceae</taxon>
        <taxon>Agreia</taxon>
    </lineage>
</organism>
<sequence>MTHAAHAPAHNAELEELLDLDARLGASVLSRAMDDASQALKTEPRTIVDLGAGTGTGTVALANRFSKARVHSIDASVGMLDRLREASAAAGVSENVQAHLADLDGEWIADLPEGIDLAWAALSLHHVGDPALLLRQVFHALRPGGVLVVIEMTGETTYEPADLGTERAGLGDRIVRTLAARGYPVTADWTDALDSTGFAPVNRRKASFWASADTREGSRYLELQLTFNRALLGGGMDSDDLAAVDAAMTTLRTGHSRVAVASGRAIWVAVRPEVSE</sequence>
<keyword evidence="2" id="KW-0489">Methyltransferase</keyword>
<dbReference type="Pfam" id="PF13649">
    <property type="entry name" value="Methyltransf_25"/>
    <property type="match status" value="1"/>
</dbReference>
<dbReference type="Gene3D" id="3.40.50.150">
    <property type="entry name" value="Vaccinia Virus protein VP39"/>
    <property type="match status" value="1"/>
</dbReference>
<reference evidence="3" key="1">
    <citation type="submission" date="2017-02" db="EMBL/GenBank/DDBJ databases">
        <authorList>
            <person name="Varghese N."/>
            <person name="Submissions S."/>
        </authorList>
    </citation>
    <scope>NUCLEOTIDE SEQUENCE [LARGE SCALE GENOMIC DNA]</scope>
    <source>
        <strain evidence="3">VKM Ac-2052</strain>
    </source>
</reference>
<name>A0A1T4YCQ2_9MICO</name>
<protein>
    <submittedName>
        <fullName evidence="2">Methyltransferase domain-containing protein</fullName>
    </submittedName>
</protein>
<feature type="domain" description="Methyltransferase" evidence="1">
    <location>
        <begin position="47"/>
        <end position="145"/>
    </location>
</feature>
<gene>
    <name evidence="2" type="ORF">SAMN06295879_2853</name>
</gene>
<evidence type="ECO:0000313" key="2">
    <source>
        <dbReference type="EMBL" id="SKA99607.1"/>
    </source>
</evidence>
<keyword evidence="2" id="KW-0808">Transferase</keyword>
<dbReference type="InterPro" id="IPR029063">
    <property type="entry name" value="SAM-dependent_MTases_sf"/>
</dbReference>
<proteinExistence type="predicted"/>
<evidence type="ECO:0000313" key="3">
    <source>
        <dbReference type="Proteomes" id="UP000189735"/>
    </source>
</evidence>
<dbReference type="SUPFAM" id="SSF53335">
    <property type="entry name" value="S-adenosyl-L-methionine-dependent methyltransferases"/>
    <property type="match status" value="1"/>
</dbReference>
<accession>A0A1T4YCQ2</accession>
<dbReference type="GO" id="GO:0032259">
    <property type="term" value="P:methylation"/>
    <property type="evidence" value="ECO:0007669"/>
    <property type="project" value="UniProtKB-KW"/>
</dbReference>
<dbReference type="Proteomes" id="UP000189735">
    <property type="component" value="Unassembled WGS sequence"/>
</dbReference>